<feature type="transmembrane region" description="Helical" evidence="5">
    <location>
        <begin position="38"/>
        <end position="59"/>
    </location>
</feature>
<keyword evidence="5" id="KW-1133">Transmembrane helix</keyword>
<keyword evidence="7" id="KW-0418">Kinase</keyword>
<dbReference type="SMART" id="SM00388">
    <property type="entry name" value="HisKA"/>
    <property type="match status" value="1"/>
</dbReference>
<dbReference type="SMART" id="SM00387">
    <property type="entry name" value="HATPase_c"/>
    <property type="match status" value="1"/>
</dbReference>
<feature type="transmembrane region" description="Helical" evidence="5">
    <location>
        <begin position="128"/>
        <end position="156"/>
    </location>
</feature>
<gene>
    <name evidence="7" type="ORF">BN948_00503</name>
</gene>
<evidence type="ECO:0000256" key="1">
    <source>
        <dbReference type="ARBA" id="ARBA00000085"/>
    </source>
</evidence>
<feature type="region of interest" description="Disordered" evidence="4">
    <location>
        <begin position="566"/>
        <end position="609"/>
    </location>
</feature>
<dbReference type="Gene3D" id="3.30.565.10">
    <property type="entry name" value="Histidine kinase-like ATPase, C-terminal domain"/>
    <property type="match status" value="1"/>
</dbReference>
<keyword evidence="5" id="KW-0812">Transmembrane</keyword>
<organism evidence="7 8">
    <name type="scientific">Hydrogenophaga intermedia</name>
    <dbReference type="NCBI Taxonomy" id="65786"/>
    <lineage>
        <taxon>Bacteria</taxon>
        <taxon>Pseudomonadati</taxon>
        <taxon>Pseudomonadota</taxon>
        <taxon>Betaproteobacteria</taxon>
        <taxon>Burkholderiales</taxon>
        <taxon>Comamonadaceae</taxon>
        <taxon>Hydrogenophaga</taxon>
    </lineage>
</organism>
<dbReference type="Gene3D" id="1.10.287.130">
    <property type="match status" value="1"/>
</dbReference>
<dbReference type="PANTHER" id="PTHR43065:SF52">
    <property type="entry name" value="SENSOR PROTEIN KINASE PILS"/>
    <property type="match status" value="1"/>
</dbReference>
<reference evidence="8" key="1">
    <citation type="submission" date="2014-11" db="EMBL/GenBank/DDBJ databases">
        <title>Draft genome sequence of Hydrogenophaga intermedia S1.</title>
        <authorList>
            <person name="Gan H.M."/>
            <person name="Chew T.H."/>
            <person name="Stolz A."/>
        </authorList>
    </citation>
    <scope>NUCLEOTIDE SEQUENCE [LARGE SCALE GENOMIC DNA]</scope>
    <source>
        <strain evidence="8">S1</strain>
    </source>
</reference>
<evidence type="ECO:0000256" key="5">
    <source>
        <dbReference type="SAM" id="Phobius"/>
    </source>
</evidence>
<dbReference type="Proteomes" id="UP000028878">
    <property type="component" value="Unassembled WGS sequence"/>
</dbReference>
<protein>
    <recommendedName>
        <fullName evidence="2">histidine kinase</fullName>
        <ecNumber evidence="2">2.7.13.3</ecNumber>
    </recommendedName>
</protein>
<dbReference type="SUPFAM" id="SSF55874">
    <property type="entry name" value="ATPase domain of HSP90 chaperone/DNA topoisomerase II/histidine kinase"/>
    <property type="match status" value="1"/>
</dbReference>
<sequence>MARHDSSSFAPSWYSAHDSTGAQAHDQRVRSFERLWRAFMRARVFVALVLLALQLFLLLTTESSTIGLTALASTYLLATVAVLLMWKPAEHGRAPTLQWIVTIGLDVAVVALLQHFQPGGGINFTPLFALPVLTGAILGPLVLGLGTAAGVTLLLLTEAALDASGFGQLDTARFLQAGLAGTGFFLVAVLAHQLALRLAREEAVSASSQAAARAQAAVNEVVIESLGVGVLVIDTHGVVRNANPAARGMLMGENYPEGARLLLSARPSWSHLAALVEESFAIDAALETETTIEHGDRPSQRLHARTKLTPAVGERGSLCVLFLEDLREVEARVRTEKLASMGRMSAAVAHEIRNPLSAITQANALLDEEVREPAQKRLTKMIDQNAQRLSRIVDDILNIARPQPSRADSHVPPLPLDSMVRQVTAEWMRQNSVTQTLGVHLHASQGLVAFDPEHLRRLLVNLLDNALRHASGKPASIRIVTQPSGTEHLRLSIWSDGGPLEASVLKHLFEPFFSSESRSSGLGLYICRELCERYGAQIAYQRARLDQREGNEFYVLMPLANAGATAAAPARGGGGGHQLSLSPASNPAHDHEHTIVDPLRSGHPPLAPG</sequence>
<dbReference type="PROSITE" id="PS50109">
    <property type="entry name" value="HIS_KIN"/>
    <property type="match status" value="1"/>
</dbReference>
<feature type="transmembrane region" description="Helical" evidence="5">
    <location>
        <begin position="97"/>
        <end position="116"/>
    </location>
</feature>
<dbReference type="SUPFAM" id="SSF47384">
    <property type="entry name" value="Homodimeric domain of signal transducing histidine kinase"/>
    <property type="match status" value="1"/>
</dbReference>
<dbReference type="Pfam" id="PF00512">
    <property type="entry name" value="HisKA"/>
    <property type="match status" value="1"/>
</dbReference>
<evidence type="ECO:0000256" key="3">
    <source>
        <dbReference type="ARBA" id="ARBA00022553"/>
    </source>
</evidence>
<dbReference type="InterPro" id="IPR036890">
    <property type="entry name" value="HATPase_C_sf"/>
</dbReference>
<dbReference type="RefSeq" id="WP_009516575.1">
    <property type="nucleotide sequence ID" value="NZ_CCAE010000002.1"/>
</dbReference>
<dbReference type="EMBL" id="CCAE010000002">
    <property type="protein sequence ID" value="CDN86103.1"/>
    <property type="molecule type" value="Genomic_DNA"/>
</dbReference>
<evidence type="ECO:0000313" key="7">
    <source>
        <dbReference type="EMBL" id="CDN86103.1"/>
    </source>
</evidence>
<dbReference type="EC" id="2.7.13.3" evidence="2"/>
<dbReference type="PRINTS" id="PR00344">
    <property type="entry name" value="BCTRLSENSOR"/>
</dbReference>
<dbReference type="AlphaFoldDB" id="A0A1L1PDJ6"/>
<evidence type="ECO:0000259" key="6">
    <source>
        <dbReference type="PROSITE" id="PS50109"/>
    </source>
</evidence>
<dbReference type="CDD" id="cd00082">
    <property type="entry name" value="HisKA"/>
    <property type="match status" value="1"/>
</dbReference>
<dbReference type="InterPro" id="IPR005467">
    <property type="entry name" value="His_kinase_dom"/>
</dbReference>
<proteinExistence type="predicted"/>
<dbReference type="InterPro" id="IPR036097">
    <property type="entry name" value="HisK_dim/P_sf"/>
</dbReference>
<accession>A0A1L1PDJ6</accession>
<comment type="catalytic activity">
    <reaction evidence="1">
        <text>ATP + protein L-histidine = ADP + protein N-phospho-L-histidine.</text>
        <dbReference type="EC" id="2.7.13.3"/>
    </reaction>
</comment>
<dbReference type="Pfam" id="PF02518">
    <property type="entry name" value="HATPase_c"/>
    <property type="match status" value="1"/>
</dbReference>
<dbReference type="GO" id="GO:0000155">
    <property type="term" value="F:phosphorelay sensor kinase activity"/>
    <property type="evidence" value="ECO:0007669"/>
    <property type="project" value="InterPro"/>
</dbReference>
<dbReference type="InterPro" id="IPR003594">
    <property type="entry name" value="HATPase_dom"/>
</dbReference>
<dbReference type="Pfam" id="PF25323">
    <property type="entry name" value="6TM_PilS"/>
    <property type="match status" value="1"/>
</dbReference>
<dbReference type="InterPro" id="IPR003661">
    <property type="entry name" value="HisK_dim/P_dom"/>
</dbReference>
<name>A0A1L1PDJ6_HYDIT</name>
<feature type="transmembrane region" description="Helical" evidence="5">
    <location>
        <begin position="65"/>
        <end position="85"/>
    </location>
</feature>
<keyword evidence="8" id="KW-1185">Reference proteome</keyword>
<dbReference type="PANTHER" id="PTHR43065">
    <property type="entry name" value="SENSOR HISTIDINE KINASE"/>
    <property type="match status" value="1"/>
</dbReference>
<keyword evidence="5" id="KW-0472">Membrane</keyword>
<feature type="domain" description="Histidine kinase" evidence="6">
    <location>
        <begin position="347"/>
        <end position="561"/>
    </location>
</feature>
<evidence type="ECO:0000256" key="4">
    <source>
        <dbReference type="SAM" id="MobiDB-lite"/>
    </source>
</evidence>
<evidence type="ECO:0000313" key="8">
    <source>
        <dbReference type="Proteomes" id="UP000028878"/>
    </source>
</evidence>
<feature type="transmembrane region" description="Helical" evidence="5">
    <location>
        <begin position="177"/>
        <end position="196"/>
    </location>
</feature>
<dbReference type="InterPro" id="IPR004358">
    <property type="entry name" value="Sig_transdc_His_kin-like_C"/>
</dbReference>
<keyword evidence="3" id="KW-0597">Phosphoprotein</keyword>
<evidence type="ECO:0000256" key="2">
    <source>
        <dbReference type="ARBA" id="ARBA00012438"/>
    </source>
</evidence>
<keyword evidence="7" id="KW-0808">Transferase</keyword>